<evidence type="ECO:0000313" key="2">
    <source>
        <dbReference type="EMBL" id="KAK8002143.1"/>
    </source>
</evidence>
<evidence type="ECO:0000313" key="3">
    <source>
        <dbReference type="Proteomes" id="UP001396898"/>
    </source>
</evidence>
<evidence type="ECO:0000256" key="1">
    <source>
        <dbReference type="SAM" id="SignalP"/>
    </source>
</evidence>
<dbReference type="Proteomes" id="UP001396898">
    <property type="component" value="Unassembled WGS sequence"/>
</dbReference>
<sequence>MRIAVFTAFALGGLVANTLASPIEIPAVPQPDAEMPSEVEGFGGGDYNAQGNILAVLLGKLAEHADIIDSILGQSSKKPGWGEALKLVRLVAPQLGDVAKLLGGLDIIGKKKSSYVHVDDDDVVFETEAEAAEIEMADGIYGGGGKPKCNKLCVFDLCTKVLMQVYGIAFSVVSKCGLGFTFQYLSPIVLKLVKKFTMLDMVVGGVLEVCQPLLSKVLHMIRLN</sequence>
<organism evidence="2 3">
    <name type="scientific">Apiospora marii</name>
    <dbReference type="NCBI Taxonomy" id="335849"/>
    <lineage>
        <taxon>Eukaryota</taxon>
        <taxon>Fungi</taxon>
        <taxon>Dikarya</taxon>
        <taxon>Ascomycota</taxon>
        <taxon>Pezizomycotina</taxon>
        <taxon>Sordariomycetes</taxon>
        <taxon>Xylariomycetidae</taxon>
        <taxon>Amphisphaeriales</taxon>
        <taxon>Apiosporaceae</taxon>
        <taxon>Apiospora</taxon>
    </lineage>
</organism>
<protein>
    <submittedName>
        <fullName evidence="2">Uncharacterized protein</fullName>
    </submittedName>
</protein>
<keyword evidence="1" id="KW-0732">Signal</keyword>
<keyword evidence="3" id="KW-1185">Reference proteome</keyword>
<comment type="caution">
    <text evidence="2">The sequence shown here is derived from an EMBL/GenBank/DDBJ whole genome shotgun (WGS) entry which is preliminary data.</text>
</comment>
<feature type="chain" id="PRO_5046381008" evidence="1">
    <location>
        <begin position="21"/>
        <end position="224"/>
    </location>
</feature>
<feature type="signal peptide" evidence="1">
    <location>
        <begin position="1"/>
        <end position="20"/>
    </location>
</feature>
<proteinExistence type="predicted"/>
<accession>A0ABR1R8V0</accession>
<gene>
    <name evidence="2" type="ORF">PG991_014365</name>
</gene>
<name>A0ABR1R8V0_9PEZI</name>
<reference evidence="2 3" key="1">
    <citation type="submission" date="2023-01" db="EMBL/GenBank/DDBJ databases">
        <title>Analysis of 21 Apiospora genomes using comparative genomics revels a genus with tremendous synthesis potential of carbohydrate active enzymes and secondary metabolites.</title>
        <authorList>
            <person name="Sorensen T."/>
        </authorList>
    </citation>
    <scope>NUCLEOTIDE SEQUENCE [LARGE SCALE GENOMIC DNA]</scope>
    <source>
        <strain evidence="2 3">CBS 20057</strain>
    </source>
</reference>
<dbReference type="EMBL" id="JAQQWI010000018">
    <property type="protein sequence ID" value="KAK8002143.1"/>
    <property type="molecule type" value="Genomic_DNA"/>
</dbReference>